<dbReference type="InterPro" id="IPR004360">
    <property type="entry name" value="Glyas_Fos-R_dOase_dom"/>
</dbReference>
<dbReference type="PANTHER" id="PTHR36113:SF6">
    <property type="entry name" value="FOSFOMYCIN RESISTANCE PROTEIN FOSX"/>
    <property type="match status" value="1"/>
</dbReference>
<dbReference type="Proteomes" id="UP001595999">
    <property type="component" value="Unassembled WGS sequence"/>
</dbReference>
<proteinExistence type="predicted"/>
<gene>
    <name evidence="3" type="ORF">ACFO0R_20130</name>
</gene>
<dbReference type="PROSITE" id="PS51819">
    <property type="entry name" value="VOC"/>
    <property type="match status" value="1"/>
</dbReference>
<protein>
    <submittedName>
        <fullName evidence="3">VOC family protein</fullName>
    </submittedName>
</protein>
<dbReference type="InterPro" id="IPR051332">
    <property type="entry name" value="Fosfomycin_Res_Enzymes"/>
</dbReference>
<dbReference type="InterPro" id="IPR029068">
    <property type="entry name" value="Glyas_Bleomycin-R_OHBP_Dase"/>
</dbReference>
<keyword evidence="4" id="KW-1185">Reference proteome</keyword>
<evidence type="ECO:0000313" key="4">
    <source>
        <dbReference type="Proteomes" id="UP001595999"/>
    </source>
</evidence>
<evidence type="ECO:0000259" key="2">
    <source>
        <dbReference type="PROSITE" id="PS51819"/>
    </source>
</evidence>
<accession>A0ABV8ZXL1</accession>
<dbReference type="InterPro" id="IPR037523">
    <property type="entry name" value="VOC_core"/>
</dbReference>
<dbReference type="Pfam" id="PF00903">
    <property type="entry name" value="Glyoxalase"/>
    <property type="match status" value="1"/>
</dbReference>
<keyword evidence="1" id="KW-0479">Metal-binding</keyword>
<reference evidence="4" key="1">
    <citation type="journal article" date="2019" name="Int. J. Syst. Evol. Microbiol.">
        <title>The Global Catalogue of Microorganisms (GCM) 10K type strain sequencing project: providing services to taxonomists for standard genome sequencing and annotation.</title>
        <authorList>
            <consortium name="The Broad Institute Genomics Platform"/>
            <consortium name="The Broad Institute Genome Sequencing Center for Infectious Disease"/>
            <person name="Wu L."/>
            <person name="Ma J."/>
        </authorList>
    </citation>
    <scope>NUCLEOTIDE SEQUENCE [LARGE SCALE GENOMIC DNA]</scope>
    <source>
        <strain evidence="4">CGMCC 4.7608</strain>
    </source>
</reference>
<comment type="caution">
    <text evidence="3">The sequence shown here is derived from an EMBL/GenBank/DDBJ whole genome shotgun (WGS) entry which is preliminary data.</text>
</comment>
<evidence type="ECO:0000256" key="1">
    <source>
        <dbReference type="ARBA" id="ARBA00022723"/>
    </source>
</evidence>
<dbReference type="SUPFAM" id="SSF54593">
    <property type="entry name" value="Glyoxalase/Bleomycin resistance protein/Dihydroxybiphenyl dioxygenase"/>
    <property type="match status" value="1"/>
</dbReference>
<dbReference type="Gene3D" id="3.10.180.10">
    <property type="entry name" value="2,3-Dihydroxybiphenyl 1,2-Dioxygenase, domain 1"/>
    <property type="match status" value="1"/>
</dbReference>
<dbReference type="EMBL" id="JBHSEK010000018">
    <property type="protein sequence ID" value="MFC4491927.1"/>
    <property type="molecule type" value="Genomic_DNA"/>
</dbReference>
<organism evidence="3 4">
    <name type="scientific">Chromobacterium aquaticum</name>
    <dbReference type="NCBI Taxonomy" id="467180"/>
    <lineage>
        <taxon>Bacteria</taxon>
        <taxon>Pseudomonadati</taxon>
        <taxon>Pseudomonadota</taxon>
        <taxon>Betaproteobacteria</taxon>
        <taxon>Neisseriales</taxon>
        <taxon>Chromobacteriaceae</taxon>
        <taxon>Chromobacterium</taxon>
    </lineage>
</organism>
<feature type="domain" description="VOC" evidence="2">
    <location>
        <begin position="5"/>
        <end position="114"/>
    </location>
</feature>
<evidence type="ECO:0000313" key="3">
    <source>
        <dbReference type="EMBL" id="MFC4491927.1"/>
    </source>
</evidence>
<sequence>MKLNGLNHLTLAVRDLERAWDFYALTLGCQPHARWDGGGYLSLGGLWLCLSLDPTAAPAPGYTHYAFGVDAADFPAWRERLAAAGVRQWRDNRSEGDSLYFLDPDGHQLELHVGSLASRLAACRARPYAGMRFFDEAPE</sequence>
<dbReference type="PANTHER" id="PTHR36113">
    <property type="entry name" value="LYASE, PUTATIVE-RELATED-RELATED"/>
    <property type="match status" value="1"/>
</dbReference>
<dbReference type="RefSeq" id="WP_231463637.1">
    <property type="nucleotide sequence ID" value="NZ_JAJOHW010000106.1"/>
</dbReference>
<name>A0ABV8ZXL1_9NEIS</name>